<feature type="domain" description="PHD-type" evidence="6">
    <location>
        <begin position="184"/>
        <end position="238"/>
    </location>
</feature>
<organism evidence="7 8">
    <name type="scientific">Tolypocladium ophioglossoides (strain CBS 100239)</name>
    <name type="common">Snaketongue truffleclub</name>
    <name type="synonym">Elaphocordyceps ophioglossoides</name>
    <dbReference type="NCBI Taxonomy" id="1163406"/>
    <lineage>
        <taxon>Eukaryota</taxon>
        <taxon>Fungi</taxon>
        <taxon>Dikarya</taxon>
        <taxon>Ascomycota</taxon>
        <taxon>Pezizomycotina</taxon>
        <taxon>Sordariomycetes</taxon>
        <taxon>Hypocreomycetidae</taxon>
        <taxon>Hypocreales</taxon>
        <taxon>Ophiocordycipitaceae</taxon>
        <taxon>Tolypocladium</taxon>
    </lineage>
</organism>
<dbReference type="Gene3D" id="3.30.40.10">
    <property type="entry name" value="Zinc/RING finger domain, C3HC4 (zinc finger)"/>
    <property type="match status" value="1"/>
</dbReference>
<dbReference type="InterPro" id="IPR019786">
    <property type="entry name" value="Zinc_finger_PHD-type_CS"/>
</dbReference>
<feature type="compositionally biased region" description="Basic residues" evidence="5">
    <location>
        <begin position="362"/>
        <end position="389"/>
    </location>
</feature>
<keyword evidence="8" id="KW-1185">Reference proteome</keyword>
<dbReference type="InterPro" id="IPR019787">
    <property type="entry name" value="Znf_PHD-finger"/>
</dbReference>
<dbReference type="GO" id="GO:0008270">
    <property type="term" value="F:zinc ion binding"/>
    <property type="evidence" value="ECO:0007669"/>
    <property type="project" value="UniProtKB-KW"/>
</dbReference>
<sequence>MAALLTALLTAGSAMQTEQYVPITEGLSAASRMDVDKSDGPAFEPDGVYKAPKAQPSYAPQFSTANSLILNRIKSGTKTLSSVTPTDVGPSTSAETQSALYASSTLAMPSPRQRGLQQSMSDGSGVAKRFIRSYSPSLKRKRDSDAADTDFNQSTIPFRVSVAQAPTTLASPPPHKKPSAISSPPKCVKCDQSTSTPQNEFMSCRTCSSSWHQQCLSLAVTNEVAKDIEYLCQECEDGNKVQQGSVSTGIQDRGYLVDRIRRKRISKLPPGIVPAKPELVGFLARQASGSERTEYFYNKERTDLLNILSLCDQLKPQLLVDILVSVSKKHPDLPIFDDPDWRANLPSASGPKRGTTTQRSRVTGRPRHGHTLVHPKASRKVKGSRKVLKRITVMKTEDEAPAEDGDEEEEDDSLPPTWPKAGDGLYAKLPPEDEDRTFLEDDNDEESFSHFMVDKFGKQMAVPVCA</sequence>
<evidence type="ECO:0000313" key="7">
    <source>
        <dbReference type="EMBL" id="KND86325.1"/>
    </source>
</evidence>
<evidence type="ECO:0000256" key="3">
    <source>
        <dbReference type="ARBA" id="ARBA00022833"/>
    </source>
</evidence>
<evidence type="ECO:0000256" key="5">
    <source>
        <dbReference type="SAM" id="MobiDB-lite"/>
    </source>
</evidence>
<evidence type="ECO:0000313" key="8">
    <source>
        <dbReference type="Proteomes" id="UP000036947"/>
    </source>
</evidence>
<dbReference type="Proteomes" id="UP000036947">
    <property type="component" value="Unassembled WGS sequence"/>
</dbReference>
<reference evidence="7 8" key="1">
    <citation type="journal article" date="2015" name="BMC Genomics">
        <title>The genome of the truffle-parasite Tolypocladium ophioglossoides and the evolution of antifungal peptaibiotics.</title>
        <authorList>
            <person name="Quandt C.A."/>
            <person name="Bushley K.E."/>
            <person name="Spatafora J.W."/>
        </authorList>
    </citation>
    <scope>NUCLEOTIDE SEQUENCE [LARGE SCALE GENOMIC DNA]</scope>
    <source>
        <strain evidence="7 8">CBS 100239</strain>
    </source>
</reference>
<gene>
    <name evidence="7" type="ORF">TOPH_09043</name>
</gene>
<dbReference type="EMBL" id="LFRF01000061">
    <property type="protein sequence ID" value="KND86325.1"/>
    <property type="molecule type" value="Genomic_DNA"/>
</dbReference>
<evidence type="ECO:0000259" key="6">
    <source>
        <dbReference type="PROSITE" id="PS50016"/>
    </source>
</evidence>
<dbReference type="SMART" id="SM00249">
    <property type="entry name" value="PHD"/>
    <property type="match status" value="1"/>
</dbReference>
<dbReference type="InterPro" id="IPR011011">
    <property type="entry name" value="Znf_FYVE_PHD"/>
</dbReference>
<feature type="region of interest" description="Disordered" evidence="5">
    <location>
        <begin position="337"/>
        <end position="437"/>
    </location>
</feature>
<feature type="region of interest" description="Disordered" evidence="5">
    <location>
        <begin position="105"/>
        <end position="127"/>
    </location>
</feature>
<dbReference type="AlphaFoldDB" id="A0A0L0MXX6"/>
<evidence type="ECO:0000256" key="1">
    <source>
        <dbReference type="ARBA" id="ARBA00022723"/>
    </source>
</evidence>
<comment type="caution">
    <text evidence="7">The sequence shown here is derived from an EMBL/GenBank/DDBJ whole genome shotgun (WGS) entry which is preliminary data.</text>
</comment>
<evidence type="ECO:0000256" key="4">
    <source>
        <dbReference type="PROSITE-ProRule" id="PRU00146"/>
    </source>
</evidence>
<keyword evidence="2 4" id="KW-0863">Zinc-finger</keyword>
<name>A0A0L0MXX6_TOLOC</name>
<dbReference type="OrthoDB" id="5863171at2759"/>
<dbReference type="InterPro" id="IPR001965">
    <property type="entry name" value="Znf_PHD"/>
</dbReference>
<dbReference type="PROSITE" id="PS50016">
    <property type="entry name" value="ZF_PHD_2"/>
    <property type="match status" value="1"/>
</dbReference>
<keyword evidence="3" id="KW-0862">Zinc</keyword>
<proteinExistence type="predicted"/>
<feature type="region of interest" description="Disordered" evidence="5">
    <location>
        <begin position="166"/>
        <end position="186"/>
    </location>
</feature>
<evidence type="ECO:0000256" key="2">
    <source>
        <dbReference type="ARBA" id="ARBA00022771"/>
    </source>
</evidence>
<feature type="region of interest" description="Disordered" evidence="5">
    <location>
        <begin position="34"/>
        <end position="55"/>
    </location>
</feature>
<dbReference type="STRING" id="1163406.A0A0L0MXX6"/>
<keyword evidence="1" id="KW-0479">Metal-binding</keyword>
<dbReference type="SUPFAM" id="SSF57903">
    <property type="entry name" value="FYVE/PHD zinc finger"/>
    <property type="match status" value="1"/>
</dbReference>
<protein>
    <recommendedName>
        <fullName evidence="6">PHD-type domain-containing protein</fullName>
    </recommendedName>
</protein>
<dbReference type="Pfam" id="PF00628">
    <property type="entry name" value="PHD"/>
    <property type="match status" value="1"/>
</dbReference>
<feature type="compositionally biased region" description="Acidic residues" evidence="5">
    <location>
        <begin position="399"/>
        <end position="413"/>
    </location>
</feature>
<accession>A0A0L0MXX6</accession>
<dbReference type="PROSITE" id="PS01359">
    <property type="entry name" value="ZF_PHD_1"/>
    <property type="match status" value="1"/>
</dbReference>
<dbReference type="InterPro" id="IPR013083">
    <property type="entry name" value="Znf_RING/FYVE/PHD"/>
</dbReference>